<dbReference type="CDD" id="cd01949">
    <property type="entry name" value="GGDEF"/>
    <property type="match status" value="1"/>
</dbReference>
<dbReference type="SUPFAM" id="SSF55073">
    <property type="entry name" value="Nucleotide cyclase"/>
    <property type="match status" value="1"/>
</dbReference>
<dbReference type="PROSITE" id="PS50887">
    <property type="entry name" value="GGDEF"/>
    <property type="match status" value="1"/>
</dbReference>
<dbReference type="GO" id="GO:0007165">
    <property type="term" value="P:signal transduction"/>
    <property type="evidence" value="ECO:0007669"/>
    <property type="project" value="InterPro"/>
</dbReference>
<dbReference type="SMART" id="SM00267">
    <property type="entry name" value="GGDEF"/>
    <property type="match status" value="1"/>
</dbReference>
<comment type="catalytic activity">
    <reaction evidence="3">
        <text>2 GTP = 3',3'-c-di-GMP + 2 diphosphate</text>
        <dbReference type="Rhea" id="RHEA:24898"/>
        <dbReference type="ChEBI" id="CHEBI:33019"/>
        <dbReference type="ChEBI" id="CHEBI:37565"/>
        <dbReference type="ChEBI" id="CHEBI:58805"/>
        <dbReference type="EC" id="2.7.7.65"/>
    </reaction>
</comment>
<reference evidence="8 9" key="1">
    <citation type="submission" date="2019-03" db="EMBL/GenBank/DDBJ databases">
        <title>Genomic Encyclopedia of Type Strains, Phase IV (KMG-IV): sequencing the most valuable type-strain genomes for metagenomic binning, comparative biology and taxonomic classification.</title>
        <authorList>
            <person name="Goeker M."/>
        </authorList>
    </citation>
    <scope>NUCLEOTIDE SEQUENCE [LARGE SCALE GENOMIC DNA]</scope>
    <source>
        <strain evidence="8 9">DSM 21667</strain>
    </source>
</reference>
<dbReference type="FunFam" id="3.30.70.270:FF:000001">
    <property type="entry name" value="Diguanylate cyclase domain protein"/>
    <property type="match status" value="1"/>
</dbReference>
<evidence type="ECO:0000256" key="4">
    <source>
        <dbReference type="SAM" id="Coils"/>
    </source>
</evidence>
<proteinExistence type="predicted"/>
<evidence type="ECO:0000259" key="6">
    <source>
        <dbReference type="PROSITE" id="PS50885"/>
    </source>
</evidence>
<dbReference type="PANTHER" id="PTHR45138">
    <property type="entry name" value="REGULATORY COMPONENTS OF SENSORY TRANSDUCTION SYSTEM"/>
    <property type="match status" value="1"/>
</dbReference>
<evidence type="ECO:0000256" key="3">
    <source>
        <dbReference type="ARBA" id="ARBA00034247"/>
    </source>
</evidence>
<feature type="transmembrane region" description="Helical" evidence="5">
    <location>
        <begin position="246"/>
        <end position="267"/>
    </location>
</feature>
<protein>
    <recommendedName>
        <fullName evidence="2">diguanylate cyclase</fullName>
        <ecNumber evidence="2">2.7.7.65</ecNumber>
    </recommendedName>
</protein>
<evidence type="ECO:0000313" key="9">
    <source>
        <dbReference type="Proteomes" id="UP000295293"/>
    </source>
</evidence>
<evidence type="ECO:0000256" key="5">
    <source>
        <dbReference type="SAM" id="Phobius"/>
    </source>
</evidence>
<dbReference type="InterPro" id="IPR050469">
    <property type="entry name" value="Diguanylate_Cyclase"/>
</dbReference>
<name>A0A4R6Z4R0_9GAMM</name>
<evidence type="ECO:0000256" key="2">
    <source>
        <dbReference type="ARBA" id="ARBA00012528"/>
    </source>
</evidence>
<keyword evidence="5" id="KW-0472">Membrane</keyword>
<accession>A0A4R6Z4R0</accession>
<keyword evidence="4" id="KW-0175">Coiled coil</keyword>
<dbReference type="InterPro" id="IPR029787">
    <property type="entry name" value="Nucleotide_cyclase"/>
</dbReference>
<dbReference type="EC" id="2.7.7.65" evidence="2"/>
<dbReference type="Gene3D" id="6.10.340.10">
    <property type="match status" value="1"/>
</dbReference>
<dbReference type="OrthoDB" id="9812260at2"/>
<dbReference type="InterPro" id="IPR003660">
    <property type="entry name" value="HAMP_dom"/>
</dbReference>
<feature type="coiled-coil region" evidence="4">
    <location>
        <begin position="315"/>
        <end position="353"/>
    </location>
</feature>
<dbReference type="PROSITE" id="PS50885">
    <property type="entry name" value="HAMP"/>
    <property type="match status" value="1"/>
</dbReference>
<dbReference type="GO" id="GO:0016020">
    <property type="term" value="C:membrane"/>
    <property type="evidence" value="ECO:0007669"/>
    <property type="project" value="InterPro"/>
</dbReference>
<feature type="domain" description="GGDEF" evidence="7">
    <location>
        <begin position="401"/>
        <end position="531"/>
    </location>
</feature>
<gene>
    <name evidence="8" type="ORF">DFR29_103177</name>
</gene>
<keyword evidence="5" id="KW-1133">Transmembrane helix</keyword>
<feature type="domain" description="HAMP" evidence="6">
    <location>
        <begin position="268"/>
        <end position="320"/>
    </location>
</feature>
<organism evidence="8 9">
    <name type="scientific">Tahibacter aquaticus</name>
    <dbReference type="NCBI Taxonomy" id="520092"/>
    <lineage>
        <taxon>Bacteria</taxon>
        <taxon>Pseudomonadati</taxon>
        <taxon>Pseudomonadota</taxon>
        <taxon>Gammaproteobacteria</taxon>
        <taxon>Lysobacterales</taxon>
        <taxon>Rhodanobacteraceae</taxon>
        <taxon>Tahibacter</taxon>
    </lineage>
</organism>
<dbReference type="InterPro" id="IPR043128">
    <property type="entry name" value="Rev_trsase/Diguanyl_cyclase"/>
</dbReference>
<dbReference type="Proteomes" id="UP000295293">
    <property type="component" value="Unassembled WGS sequence"/>
</dbReference>
<dbReference type="GO" id="GO:0052621">
    <property type="term" value="F:diguanylate cyclase activity"/>
    <property type="evidence" value="ECO:0007669"/>
    <property type="project" value="UniProtKB-EC"/>
</dbReference>
<dbReference type="PANTHER" id="PTHR45138:SF9">
    <property type="entry name" value="DIGUANYLATE CYCLASE DGCM-RELATED"/>
    <property type="match status" value="1"/>
</dbReference>
<keyword evidence="9" id="KW-1185">Reference proteome</keyword>
<evidence type="ECO:0000256" key="1">
    <source>
        <dbReference type="ARBA" id="ARBA00001946"/>
    </source>
</evidence>
<dbReference type="AlphaFoldDB" id="A0A4R6Z4R0"/>
<dbReference type="NCBIfam" id="TIGR00254">
    <property type="entry name" value="GGDEF"/>
    <property type="match status" value="1"/>
</dbReference>
<dbReference type="Gene3D" id="3.30.70.270">
    <property type="match status" value="1"/>
</dbReference>
<comment type="caution">
    <text evidence="8">The sequence shown here is derived from an EMBL/GenBank/DDBJ whole genome shotgun (WGS) entry which is preliminary data.</text>
</comment>
<evidence type="ECO:0000313" key="8">
    <source>
        <dbReference type="EMBL" id="TDR46641.1"/>
    </source>
</evidence>
<sequence>MPEQRGKAPAGHAAMLQNYAGARCRVASAGANTLAVASNRTFSTCPILGSGSALPGRERATGEQVLTIKRRLMLSHLAVILLGAGALGAYMYWSVSGQMLDAVGLRLLDNVRLIEASLDLDDIRALSDRADSAAGERIAGRLRRAIKTNPDLASAYVVEPRGEAVRILATSLPDNASVRSDFLTLEENELLRRGIEHAVVSNIRTAASARAELSALSSIGTAPQHYVVGVRLDAESLQRSLRTLRLTTLVALLFGVLLALVLSRLLADSLQKRIRLLGERCRALATGQARPAGQTPIGDEFDRVIADFDATADRLREASAQREAALTALTQANARLENQVEERTQAIEDATHQLKAEIENRLQVEALLAEAALTDGLTGLLNRRAMLEMLVQAVKASRGQGGFSVILADIDQFKRINDQYGHGVGDQVLTAAAQELEKLQGDNRHAARWGGEEFFVLLPGIGLMEACRRAEELRARIERMVTPVRGLRVTLSLGVAEIQPGEVLEECLKRCDQALYRAKDAGRNAVVVARGNVFATMS</sequence>
<dbReference type="EMBL" id="SNZH01000003">
    <property type="protein sequence ID" value="TDR46641.1"/>
    <property type="molecule type" value="Genomic_DNA"/>
</dbReference>
<keyword evidence="5" id="KW-0812">Transmembrane</keyword>
<dbReference type="InterPro" id="IPR000160">
    <property type="entry name" value="GGDEF_dom"/>
</dbReference>
<comment type="cofactor">
    <cofactor evidence="1">
        <name>Mg(2+)</name>
        <dbReference type="ChEBI" id="CHEBI:18420"/>
    </cofactor>
</comment>
<evidence type="ECO:0000259" key="7">
    <source>
        <dbReference type="PROSITE" id="PS50887"/>
    </source>
</evidence>
<dbReference type="Pfam" id="PF00990">
    <property type="entry name" value="GGDEF"/>
    <property type="match status" value="1"/>
</dbReference>
<feature type="transmembrane region" description="Helical" evidence="5">
    <location>
        <begin position="72"/>
        <end position="93"/>
    </location>
</feature>